<sequence length="162" mass="18543">MDFSAVHHTLGDLKKLLGQLPDEDYTASIHSLGDSSIGQHTRHIIELFQCLLDSYKNGKLNYDDRNRDKQTESDSYFAMACIDAILQSIEKENKSLILTQMILEEPVVIETNYFREVLYNLEHCIHHQALIKVAAYQLENIAIPENFGVAPSTIEYRKQCAQ</sequence>
<dbReference type="Gene3D" id="1.20.120.450">
    <property type="entry name" value="dinb family like domain"/>
    <property type="match status" value="1"/>
</dbReference>
<name>A0A4Z0LCS5_9FLAO</name>
<reference evidence="1 2" key="1">
    <citation type="submission" date="2019-04" db="EMBL/GenBank/DDBJ databases">
        <title>Flavobacterium sp. strain DS2-A Genome sequencing and assembly.</title>
        <authorList>
            <person name="Kim I."/>
        </authorList>
    </citation>
    <scope>NUCLEOTIDE SEQUENCE [LARGE SCALE GENOMIC DNA]</scope>
    <source>
        <strain evidence="1 2">DS2-A</strain>
    </source>
</reference>
<protein>
    <submittedName>
        <fullName evidence="1">DinB family protein</fullName>
    </submittedName>
</protein>
<dbReference type="PANTHER" id="PTHR39473">
    <property type="match status" value="1"/>
</dbReference>
<organism evidence="1 2">
    <name type="scientific">Flavobacterium humi</name>
    <dbReference type="NCBI Taxonomy" id="2562683"/>
    <lineage>
        <taxon>Bacteria</taxon>
        <taxon>Pseudomonadati</taxon>
        <taxon>Bacteroidota</taxon>
        <taxon>Flavobacteriia</taxon>
        <taxon>Flavobacteriales</taxon>
        <taxon>Flavobacteriaceae</taxon>
        <taxon>Flavobacterium</taxon>
    </lineage>
</organism>
<evidence type="ECO:0000313" key="1">
    <source>
        <dbReference type="EMBL" id="TGD59665.1"/>
    </source>
</evidence>
<keyword evidence="2" id="KW-1185">Reference proteome</keyword>
<comment type="caution">
    <text evidence="1">The sequence shown here is derived from an EMBL/GenBank/DDBJ whole genome shotgun (WGS) entry which is preliminary data.</text>
</comment>
<dbReference type="RefSeq" id="WP_135524872.1">
    <property type="nucleotide sequence ID" value="NZ_SRLH01000001.1"/>
</dbReference>
<dbReference type="EMBL" id="SRLH01000001">
    <property type="protein sequence ID" value="TGD59665.1"/>
    <property type="molecule type" value="Genomic_DNA"/>
</dbReference>
<dbReference type="SUPFAM" id="SSF109854">
    <property type="entry name" value="DinB/YfiT-like putative metalloenzymes"/>
    <property type="match status" value="1"/>
</dbReference>
<gene>
    <name evidence="1" type="ORF">E4635_01660</name>
</gene>
<dbReference type="Proteomes" id="UP000297407">
    <property type="component" value="Unassembled WGS sequence"/>
</dbReference>
<accession>A0A4Z0LCS5</accession>
<dbReference type="PANTHER" id="PTHR39473:SF1">
    <property type="entry name" value="DINB-LIKE DOMAIN-CONTAINING PROTEIN"/>
    <property type="match status" value="1"/>
</dbReference>
<proteinExistence type="predicted"/>
<dbReference type="InterPro" id="IPR034660">
    <property type="entry name" value="DinB/YfiT-like"/>
</dbReference>
<evidence type="ECO:0000313" key="2">
    <source>
        <dbReference type="Proteomes" id="UP000297407"/>
    </source>
</evidence>
<dbReference type="AlphaFoldDB" id="A0A4Z0LCS5"/>
<dbReference type="OrthoDB" id="1162179at2"/>